<dbReference type="Gene3D" id="2.170.130.10">
    <property type="entry name" value="TonB-dependent receptor, plug domain"/>
    <property type="match status" value="1"/>
</dbReference>
<keyword evidence="2" id="KW-0813">Transport</keyword>
<dbReference type="InterPro" id="IPR023997">
    <property type="entry name" value="TonB-dep_OMP_SusC/RagA_CS"/>
</dbReference>
<keyword evidence="4" id="KW-0675">Receptor</keyword>
<organism evidence="4 5">
    <name type="scientific">Mucilaginibacter gossypiicola</name>
    <dbReference type="NCBI Taxonomy" id="551995"/>
    <lineage>
        <taxon>Bacteria</taxon>
        <taxon>Pseudomonadati</taxon>
        <taxon>Bacteroidota</taxon>
        <taxon>Sphingobacteriia</taxon>
        <taxon>Sphingobacteriales</taxon>
        <taxon>Sphingobacteriaceae</taxon>
        <taxon>Mucilaginibacter</taxon>
    </lineage>
</organism>
<sequence length="299" mass="31355">MRKFYKFNPGFPLSTLIAQVSHPFALFKSPLKWGRMATLLVLIICGTHASAQQTIKVSGTVADGVSGKPLPGVSVRVKNSTEGISTGTDGKYAITVKRGAVLVFSFIGYAPVERTANQAIINVALQDNPNSLSEVVVLGYGSASKTNVASSTSTVSVKDFKDAVITDVNQALQGRATGVQVTELSGQPGTDAVVRIRGNNSLSGDNTPLYVVDGFPMPPYAEAGGMGTQQLGGLYGLNPNDVESMTILKDAAATAIYGSRGANGVILIKTKSGSGKDQKIEYVNKTTFGVAKNPYPMMN</sequence>
<dbReference type="GO" id="GO:0009279">
    <property type="term" value="C:cell outer membrane"/>
    <property type="evidence" value="ECO:0007669"/>
    <property type="project" value="UniProtKB-SubCell"/>
</dbReference>
<keyword evidence="2" id="KW-0812">Transmembrane</keyword>
<comment type="similarity">
    <text evidence="2">Belongs to the TonB-dependent receptor family.</text>
</comment>
<dbReference type="STRING" id="551995.SAMN05192574_101985"/>
<dbReference type="GO" id="GO:0015344">
    <property type="term" value="F:siderophore uptake transmembrane transporter activity"/>
    <property type="evidence" value="ECO:0007669"/>
    <property type="project" value="TreeGrafter"/>
</dbReference>
<evidence type="ECO:0000313" key="4">
    <source>
        <dbReference type="EMBL" id="SEM84392.1"/>
    </source>
</evidence>
<evidence type="ECO:0000256" key="1">
    <source>
        <dbReference type="ARBA" id="ARBA00022729"/>
    </source>
</evidence>
<dbReference type="PROSITE" id="PS52016">
    <property type="entry name" value="TONB_DEPENDENT_REC_3"/>
    <property type="match status" value="1"/>
</dbReference>
<dbReference type="NCBIfam" id="TIGR04057">
    <property type="entry name" value="SusC_RagA_signa"/>
    <property type="match status" value="1"/>
</dbReference>
<evidence type="ECO:0000313" key="5">
    <source>
        <dbReference type="Proteomes" id="UP000198942"/>
    </source>
</evidence>
<proteinExistence type="inferred from homology"/>
<keyword evidence="1" id="KW-0732">Signal</keyword>
<keyword evidence="2" id="KW-1134">Transmembrane beta strand</keyword>
<dbReference type="OrthoDB" id="7432683at2"/>
<dbReference type="Pfam" id="PF07715">
    <property type="entry name" value="Plug"/>
    <property type="match status" value="1"/>
</dbReference>
<dbReference type="InterPro" id="IPR012910">
    <property type="entry name" value="Plug_dom"/>
</dbReference>
<dbReference type="EMBL" id="FOCL01000001">
    <property type="protein sequence ID" value="SEM84392.1"/>
    <property type="molecule type" value="Genomic_DNA"/>
</dbReference>
<dbReference type="SUPFAM" id="SSF49464">
    <property type="entry name" value="Carboxypeptidase regulatory domain-like"/>
    <property type="match status" value="1"/>
</dbReference>
<keyword evidence="2" id="KW-0998">Cell outer membrane</keyword>
<name>A0A1H8BNP6_9SPHI</name>
<evidence type="ECO:0000259" key="3">
    <source>
        <dbReference type="Pfam" id="PF07715"/>
    </source>
</evidence>
<dbReference type="PANTHER" id="PTHR30069">
    <property type="entry name" value="TONB-DEPENDENT OUTER MEMBRANE RECEPTOR"/>
    <property type="match status" value="1"/>
</dbReference>
<comment type="subcellular location">
    <subcellularLocation>
        <location evidence="2">Cell outer membrane</location>
        <topology evidence="2">Multi-pass membrane protein</topology>
    </subcellularLocation>
</comment>
<dbReference type="InterPro" id="IPR008969">
    <property type="entry name" value="CarboxyPept-like_regulatory"/>
</dbReference>
<dbReference type="Gene3D" id="2.60.40.1120">
    <property type="entry name" value="Carboxypeptidase-like, regulatory domain"/>
    <property type="match status" value="1"/>
</dbReference>
<feature type="domain" description="TonB-dependent receptor plug" evidence="3">
    <location>
        <begin position="145"/>
        <end position="265"/>
    </location>
</feature>
<dbReference type="Pfam" id="PF13715">
    <property type="entry name" value="CarbopepD_reg_2"/>
    <property type="match status" value="1"/>
</dbReference>
<dbReference type="SUPFAM" id="SSF56935">
    <property type="entry name" value="Porins"/>
    <property type="match status" value="1"/>
</dbReference>
<dbReference type="Proteomes" id="UP000198942">
    <property type="component" value="Unassembled WGS sequence"/>
</dbReference>
<keyword evidence="2" id="KW-0472">Membrane</keyword>
<dbReference type="RefSeq" id="WP_091208355.1">
    <property type="nucleotide sequence ID" value="NZ_FOCL01000001.1"/>
</dbReference>
<accession>A0A1H8BNP6</accession>
<reference evidence="5" key="1">
    <citation type="submission" date="2016-10" db="EMBL/GenBank/DDBJ databases">
        <authorList>
            <person name="Varghese N."/>
            <person name="Submissions S."/>
        </authorList>
    </citation>
    <scope>NUCLEOTIDE SEQUENCE [LARGE SCALE GENOMIC DNA]</scope>
    <source>
        <strain evidence="5">Gh-48</strain>
    </source>
</reference>
<evidence type="ECO:0000256" key="2">
    <source>
        <dbReference type="PROSITE-ProRule" id="PRU01360"/>
    </source>
</evidence>
<dbReference type="InterPro" id="IPR039426">
    <property type="entry name" value="TonB-dep_rcpt-like"/>
</dbReference>
<protein>
    <submittedName>
        <fullName evidence="4">TonB-dependent outer membrane receptor, SusC/RagA subfamily, signature region</fullName>
    </submittedName>
</protein>
<dbReference type="InterPro" id="IPR037066">
    <property type="entry name" value="Plug_dom_sf"/>
</dbReference>
<keyword evidence="5" id="KW-1185">Reference proteome</keyword>
<dbReference type="PANTHER" id="PTHR30069:SF29">
    <property type="entry name" value="HEMOGLOBIN AND HEMOGLOBIN-HAPTOGLOBIN-BINDING PROTEIN 1-RELATED"/>
    <property type="match status" value="1"/>
</dbReference>
<dbReference type="AlphaFoldDB" id="A0A1H8BNP6"/>
<dbReference type="GO" id="GO:0044718">
    <property type="term" value="P:siderophore transmembrane transport"/>
    <property type="evidence" value="ECO:0007669"/>
    <property type="project" value="TreeGrafter"/>
</dbReference>
<gene>
    <name evidence="4" type="ORF">SAMN05192574_101985</name>
</gene>